<dbReference type="SUPFAM" id="SSF50129">
    <property type="entry name" value="GroES-like"/>
    <property type="match status" value="1"/>
</dbReference>
<evidence type="ECO:0000313" key="1">
    <source>
        <dbReference type="EMBL" id="KAF2714716.1"/>
    </source>
</evidence>
<organism evidence="1 2">
    <name type="scientific">Pleomassaria siparia CBS 279.74</name>
    <dbReference type="NCBI Taxonomy" id="1314801"/>
    <lineage>
        <taxon>Eukaryota</taxon>
        <taxon>Fungi</taxon>
        <taxon>Dikarya</taxon>
        <taxon>Ascomycota</taxon>
        <taxon>Pezizomycotina</taxon>
        <taxon>Dothideomycetes</taxon>
        <taxon>Pleosporomycetidae</taxon>
        <taxon>Pleosporales</taxon>
        <taxon>Pleomassariaceae</taxon>
        <taxon>Pleomassaria</taxon>
    </lineage>
</organism>
<dbReference type="AlphaFoldDB" id="A0A6G1KP91"/>
<name>A0A6G1KP91_9PLEO</name>
<reference evidence="1" key="1">
    <citation type="journal article" date="2020" name="Stud. Mycol.">
        <title>101 Dothideomycetes genomes: a test case for predicting lifestyles and emergence of pathogens.</title>
        <authorList>
            <person name="Haridas S."/>
            <person name="Albert R."/>
            <person name="Binder M."/>
            <person name="Bloem J."/>
            <person name="Labutti K."/>
            <person name="Salamov A."/>
            <person name="Andreopoulos B."/>
            <person name="Baker S."/>
            <person name="Barry K."/>
            <person name="Bills G."/>
            <person name="Bluhm B."/>
            <person name="Cannon C."/>
            <person name="Castanera R."/>
            <person name="Culley D."/>
            <person name="Daum C."/>
            <person name="Ezra D."/>
            <person name="Gonzalez J."/>
            <person name="Henrissat B."/>
            <person name="Kuo A."/>
            <person name="Liang C."/>
            <person name="Lipzen A."/>
            <person name="Lutzoni F."/>
            <person name="Magnuson J."/>
            <person name="Mondo S."/>
            <person name="Nolan M."/>
            <person name="Ohm R."/>
            <person name="Pangilinan J."/>
            <person name="Park H.-J."/>
            <person name="Ramirez L."/>
            <person name="Alfaro M."/>
            <person name="Sun H."/>
            <person name="Tritt A."/>
            <person name="Yoshinaga Y."/>
            <person name="Zwiers L.-H."/>
            <person name="Turgeon B."/>
            <person name="Goodwin S."/>
            <person name="Spatafora J."/>
            <person name="Crous P."/>
            <person name="Grigoriev I."/>
        </authorList>
    </citation>
    <scope>NUCLEOTIDE SEQUENCE</scope>
    <source>
        <strain evidence="1">CBS 279.74</strain>
    </source>
</reference>
<keyword evidence="2" id="KW-1185">Reference proteome</keyword>
<proteinExistence type="predicted"/>
<dbReference type="EMBL" id="MU005764">
    <property type="protein sequence ID" value="KAF2714716.1"/>
    <property type="molecule type" value="Genomic_DNA"/>
</dbReference>
<dbReference type="Proteomes" id="UP000799428">
    <property type="component" value="Unassembled WGS sequence"/>
</dbReference>
<dbReference type="Gene3D" id="3.90.180.10">
    <property type="entry name" value="Medium-chain alcohol dehydrogenases, catalytic domain"/>
    <property type="match status" value="1"/>
</dbReference>
<dbReference type="OrthoDB" id="48317at2759"/>
<evidence type="ECO:0008006" key="3">
    <source>
        <dbReference type="Google" id="ProtNLM"/>
    </source>
</evidence>
<sequence length="59" mass="6269">MAPTTMKAIKILDPGVAAIVPDVPLPALPCASHILIKVVAVALNPTDYKHIDDPVKQEE</sequence>
<accession>A0A6G1KP91</accession>
<evidence type="ECO:0000313" key="2">
    <source>
        <dbReference type="Proteomes" id="UP000799428"/>
    </source>
</evidence>
<gene>
    <name evidence="1" type="ORF">K504DRAFT_456911</name>
</gene>
<protein>
    <recommendedName>
        <fullName evidence="3">GroES-like protein</fullName>
    </recommendedName>
</protein>
<dbReference type="InterPro" id="IPR011032">
    <property type="entry name" value="GroES-like_sf"/>
</dbReference>